<name>A0A5A8E660_CAFRO</name>
<keyword evidence="1" id="KW-0808">Transferase</keyword>
<dbReference type="InterPro" id="IPR011009">
    <property type="entry name" value="Kinase-like_dom_sf"/>
</dbReference>
<comment type="caution">
    <text evidence="7">The sequence shown here is derived from an EMBL/GenBank/DDBJ whole genome shotgun (WGS) entry which is preliminary data.</text>
</comment>
<evidence type="ECO:0000313" key="7">
    <source>
        <dbReference type="EMBL" id="KAA0173176.1"/>
    </source>
</evidence>
<keyword evidence="3" id="KW-0418">Kinase</keyword>
<evidence type="ECO:0000256" key="5">
    <source>
        <dbReference type="SAM" id="MobiDB-lite"/>
    </source>
</evidence>
<dbReference type="Gene3D" id="1.10.510.10">
    <property type="entry name" value="Transferase(Phosphotransferase) domain 1"/>
    <property type="match status" value="1"/>
</dbReference>
<keyword evidence="4" id="KW-0067">ATP-binding</keyword>
<feature type="region of interest" description="Disordered" evidence="5">
    <location>
        <begin position="541"/>
        <end position="569"/>
    </location>
</feature>
<evidence type="ECO:0000256" key="3">
    <source>
        <dbReference type="ARBA" id="ARBA00022777"/>
    </source>
</evidence>
<dbReference type="InterPro" id="IPR008271">
    <property type="entry name" value="Ser/Thr_kinase_AS"/>
</dbReference>
<evidence type="ECO:0000256" key="2">
    <source>
        <dbReference type="ARBA" id="ARBA00022741"/>
    </source>
</evidence>
<dbReference type="Gene3D" id="1.10.8.480">
    <property type="match status" value="1"/>
</dbReference>
<dbReference type="SUPFAM" id="SSF56112">
    <property type="entry name" value="Protein kinase-like (PK-like)"/>
    <property type="match status" value="1"/>
</dbReference>
<gene>
    <name evidence="7" type="ORF">FNF27_05401</name>
</gene>
<feature type="compositionally biased region" description="Low complexity" evidence="5">
    <location>
        <begin position="942"/>
        <end position="959"/>
    </location>
</feature>
<feature type="compositionally biased region" description="Low complexity" evidence="5">
    <location>
        <begin position="631"/>
        <end position="642"/>
    </location>
</feature>
<feature type="compositionally biased region" description="Basic and acidic residues" evidence="5">
    <location>
        <begin position="806"/>
        <end position="822"/>
    </location>
</feature>
<protein>
    <recommendedName>
        <fullName evidence="6">Protein kinase domain-containing protein</fullName>
    </recommendedName>
</protein>
<evidence type="ECO:0000313" key="8">
    <source>
        <dbReference type="Proteomes" id="UP000322899"/>
    </source>
</evidence>
<dbReference type="PROSITE" id="PS00108">
    <property type="entry name" value="PROTEIN_KINASE_ST"/>
    <property type="match status" value="1"/>
</dbReference>
<proteinExistence type="predicted"/>
<accession>A0A5A8E660</accession>
<feature type="region of interest" description="Disordered" evidence="5">
    <location>
        <begin position="704"/>
        <end position="1002"/>
    </location>
</feature>
<dbReference type="EMBL" id="VLTO01000037">
    <property type="protein sequence ID" value="KAA0173176.1"/>
    <property type="molecule type" value="Genomic_DNA"/>
</dbReference>
<feature type="region of interest" description="Disordered" evidence="5">
    <location>
        <begin position="603"/>
        <end position="666"/>
    </location>
</feature>
<dbReference type="GO" id="GO:0005524">
    <property type="term" value="F:ATP binding"/>
    <property type="evidence" value="ECO:0007669"/>
    <property type="project" value="UniProtKB-KW"/>
</dbReference>
<dbReference type="InterPro" id="IPR050538">
    <property type="entry name" value="MAP_kinase_kinase_kinase"/>
</dbReference>
<evidence type="ECO:0000256" key="4">
    <source>
        <dbReference type="ARBA" id="ARBA00022840"/>
    </source>
</evidence>
<feature type="compositionally biased region" description="Low complexity" evidence="5">
    <location>
        <begin position="749"/>
        <end position="758"/>
    </location>
</feature>
<evidence type="ECO:0000259" key="6">
    <source>
        <dbReference type="PROSITE" id="PS50011"/>
    </source>
</evidence>
<reference evidence="7 8" key="1">
    <citation type="submission" date="2019-07" db="EMBL/GenBank/DDBJ databases">
        <title>Genomes of Cafeteria roenbergensis.</title>
        <authorList>
            <person name="Fischer M.G."/>
            <person name="Hackl T."/>
            <person name="Roman M."/>
        </authorList>
    </citation>
    <scope>NUCLEOTIDE SEQUENCE [LARGE SCALE GENOMIC DNA]</scope>
    <source>
        <strain evidence="7 8">E4-10P</strain>
    </source>
</reference>
<dbReference type="Pfam" id="PF00069">
    <property type="entry name" value="Pkinase"/>
    <property type="match status" value="1"/>
</dbReference>
<feature type="compositionally biased region" description="Acidic residues" evidence="5">
    <location>
        <begin position="779"/>
        <end position="805"/>
    </location>
</feature>
<dbReference type="GO" id="GO:0004672">
    <property type="term" value="F:protein kinase activity"/>
    <property type="evidence" value="ECO:0007669"/>
    <property type="project" value="InterPro"/>
</dbReference>
<keyword evidence="2" id="KW-0547">Nucleotide-binding</keyword>
<dbReference type="AlphaFoldDB" id="A0A5A8E660"/>
<dbReference type="PANTHER" id="PTHR48016">
    <property type="entry name" value="MAP KINASE KINASE KINASE SSK2-RELATED-RELATED"/>
    <property type="match status" value="1"/>
</dbReference>
<feature type="region of interest" description="Disordered" evidence="5">
    <location>
        <begin position="464"/>
        <end position="483"/>
    </location>
</feature>
<evidence type="ECO:0000256" key="1">
    <source>
        <dbReference type="ARBA" id="ARBA00022679"/>
    </source>
</evidence>
<feature type="region of interest" description="Disordered" evidence="5">
    <location>
        <begin position="426"/>
        <end position="451"/>
    </location>
</feature>
<feature type="region of interest" description="Disordered" evidence="5">
    <location>
        <begin position="385"/>
        <end position="408"/>
    </location>
</feature>
<dbReference type="InterPro" id="IPR000719">
    <property type="entry name" value="Prot_kinase_dom"/>
</dbReference>
<dbReference type="PANTHER" id="PTHR48016:SF56">
    <property type="entry name" value="MAPKK KINASE"/>
    <property type="match status" value="1"/>
</dbReference>
<organism evidence="7 8">
    <name type="scientific">Cafeteria roenbergensis</name>
    <name type="common">Marine flagellate</name>
    <dbReference type="NCBI Taxonomy" id="33653"/>
    <lineage>
        <taxon>Eukaryota</taxon>
        <taxon>Sar</taxon>
        <taxon>Stramenopiles</taxon>
        <taxon>Bigyra</taxon>
        <taxon>Opalozoa</taxon>
        <taxon>Bicosoecida</taxon>
        <taxon>Cafeteriaceae</taxon>
        <taxon>Cafeteria</taxon>
    </lineage>
</organism>
<sequence length="1113" mass="114214">MKVGRIQSSALPQGGIASSSLEARTAPPVNLLEWDGLVRLAFNRKNKTLRAAFTTSKVLSIAGRKLQDWCSLNGVATEEPDMKAVGRGACWLRPAPADTGASKMTIDDFLGLLSAFKQGSQRRVLGRQARGRRGSKQSADAIKDIRTEINTLRRLTHPNIVQYLGSQMRGSTLCILMEWVPGGSARQFLRDMGELPPGVIARYAVQALRGLGWLHSRNVIHCDVKPDNLLLDDNGTVLLADFGAASMRVALGSPVDASQGGGRRVQGSPYYMSPETMRGDAPTPAADIWGLGATVLELATGRPPWSDRGIRDAPSLFVHVTKDASRLPTIPERLPASLRDFLSQCFRRDPSSRPSAVALLAHPFVASTSARVPVARMASRMASVLPDLGEGPQGSAATGTSGARPGGGHRLAASLSLAVVAEFSQPPSAAPGRANDSLAPQSGAGSAGGTDSSALRRILMRAQSNAGGPGIDGPAAQPAGGFARGSSVMRGSLGYGRMMSRVDSVGMAQALGGGAGGSGQPTSTFLAFDSRMRSVMVGDELAGHTGSGSRGRSSGDPAAQGTQSRKGEEPLFVDASGALLAGTVDDTLPDVDWEMEGDDAPELGVAAQRGGGAPRLSPAGAGRASAKPGRSRSSGSVPGPRVDTGRRSRLAQSGSTDVAPGAAGTAARGGASLRQFGSAMGQSATGSVSTADGAASLDGVALASNSQSSPALAGRSGRAGSTSGSDNPRAAGETADAPAPKSSPMLITGAASRSAAARSMRRGRSRASGDGSRSREVANDDEEDEDETTSEDDSEREDRPDEEWAAEARSRRDLVGVSKDEEAAAQALGDRDPRASTVFNLDDIMEDGAGGSADEADARDPALESGATEMGSRLDAPFVSGISGSQTTRHDASSPRIADGGSPLATPRVAAPGHWASSSASKMAKDSKAPSSSSSEFHLAVTAGQASGLGSSLRLSTSTNGDGQRRSGGGTSASPASHLGEGDTLGSRRAAPFGPSPALPHMAMMRSGSVHARPQLDAVPESRSKPVAVQQLGDVRSRSAKAVFRNAPDEVAEAALRGYMQARAKNVLAVAFGQGWTDDGNPVLYDNSELLRKFAAEADGGEAASAAVPPRPS</sequence>
<dbReference type="OrthoDB" id="266718at2759"/>
<feature type="compositionally biased region" description="Low complexity" evidence="5">
    <location>
        <begin position="708"/>
        <end position="725"/>
    </location>
</feature>
<feature type="domain" description="Protein kinase" evidence="6">
    <location>
        <begin position="79"/>
        <end position="365"/>
    </location>
</feature>
<dbReference type="SMART" id="SM00220">
    <property type="entry name" value="S_TKc"/>
    <property type="match status" value="1"/>
</dbReference>
<dbReference type="Proteomes" id="UP000322899">
    <property type="component" value="Unassembled WGS sequence"/>
</dbReference>
<dbReference type="PROSITE" id="PS50011">
    <property type="entry name" value="PROTEIN_KINASE_DOM"/>
    <property type="match status" value="1"/>
</dbReference>